<dbReference type="Proteomes" id="UP000886595">
    <property type="component" value="Unassembled WGS sequence"/>
</dbReference>
<sequence>MAISPLLSIGLMCLACGGSLLPAVEAIWLTIPSSGERCVYEAIQANVVVVGDYLCIDKENVGLGPTIDVRVTSPYGKELYKKTNETHGQFAFTTSETGTYFACLSSHHDQSHYTVNGTAIVSLDWKMGIRTKDWDAVAKKEKIEASGVELELRKSVERVNEVSANIIYLRLREASMREINDMTNKRVAQLSFMSLGLSVIVSLFQVWHLKRFFLKKKLI</sequence>
<dbReference type="PROSITE" id="PS50866">
    <property type="entry name" value="GOLD"/>
    <property type="match status" value="1"/>
</dbReference>
<evidence type="ECO:0000259" key="11">
    <source>
        <dbReference type="PROSITE" id="PS50866"/>
    </source>
</evidence>
<organism evidence="12 13">
    <name type="scientific">Brassica carinata</name>
    <name type="common">Ethiopian mustard</name>
    <name type="synonym">Abyssinian cabbage</name>
    <dbReference type="NCBI Taxonomy" id="52824"/>
    <lineage>
        <taxon>Eukaryota</taxon>
        <taxon>Viridiplantae</taxon>
        <taxon>Streptophyta</taxon>
        <taxon>Embryophyta</taxon>
        <taxon>Tracheophyta</taxon>
        <taxon>Spermatophyta</taxon>
        <taxon>Magnoliopsida</taxon>
        <taxon>eudicotyledons</taxon>
        <taxon>Gunneridae</taxon>
        <taxon>Pentapetalae</taxon>
        <taxon>rosids</taxon>
        <taxon>malvids</taxon>
        <taxon>Brassicales</taxon>
        <taxon>Brassicaceae</taxon>
        <taxon>Brassiceae</taxon>
        <taxon>Brassica</taxon>
    </lineage>
</organism>
<evidence type="ECO:0000256" key="7">
    <source>
        <dbReference type="ARBA" id="ARBA00023136"/>
    </source>
</evidence>
<evidence type="ECO:0000256" key="10">
    <source>
        <dbReference type="SAM" id="SignalP"/>
    </source>
</evidence>
<protein>
    <recommendedName>
        <fullName evidence="11">GOLD domain-containing protein</fullName>
    </recommendedName>
</protein>
<evidence type="ECO:0000256" key="9">
    <source>
        <dbReference type="SAM" id="Phobius"/>
    </source>
</evidence>
<feature type="chain" id="PRO_5036494474" description="GOLD domain-containing protein" evidence="10">
    <location>
        <begin position="27"/>
        <end position="219"/>
    </location>
</feature>
<keyword evidence="7 9" id="KW-0472">Membrane</keyword>
<evidence type="ECO:0000313" key="13">
    <source>
        <dbReference type="Proteomes" id="UP000886595"/>
    </source>
</evidence>
<evidence type="ECO:0000256" key="6">
    <source>
        <dbReference type="ARBA" id="ARBA00023054"/>
    </source>
</evidence>
<evidence type="ECO:0000256" key="8">
    <source>
        <dbReference type="RuleBase" id="RU003827"/>
    </source>
</evidence>
<evidence type="ECO:0000256" key="1">
    <source>
        <dbReference type="ARBA" id="ARBA00004479"/>
    </source>
</evidence>
<dbReference type="AlphaFoldDB" id="A0A8X7VQA9"/>
<dbReference type="EMBL" id="JAAMPC010000004">
    <property type="protein sequence ID" value="KAG2315486.1"/>
    <property type="molecule type" value="Genomic_DNA"/>
</dbReference>
<dbReference type="GO" id="GO:0016020">
    <property type="term" value="C:membrane"/>
    <property type="evidence" value="ECO:0007669"/>
    <property type="project" value="UniProtKB-SubCell"/>
</dbReference>
<keyword evidence="6" id="KW-0175">Coiled coil</keyword>
<keyword evidence="3 8" id="KW-0812">Transmembrane</keyword>
<dbReference type="PANTHER" id="PTHR22811">
    <property type="entry name" value="TRANSMEMBRANE EMP24 DOMAIN-CONTAINING PROTEIN"/>
    <property type="match status" value="1"/>
</dbReference>
<feature type="signal peptide" evidence="10">
    <location>
        <begin position="1"/>
        <end position="26"/>
    </location>
</feature>
<evidence type="ECO:0000256" key="5">
    <source>
        <dbReference type="ARBA" id="ARBA00022989"/>
    </source>
</evidence>
<feature type="domain" description="GOLD" evidence="11">
    <location>
        <begin position="36"/>
        <end position="127"/>
    </location>
</feature>
<dbReference type="InterPro" id="IPR015720">
    <property type="entry name" value="Emp24-like"/>
</dbReference>
<comment type="subcellular location">
    <subcellularLocation>
        <location evidence="1 8">Membrane</location>
        <topology evidence="1 8">Single-pass type I membrane protein</topology>
    </subcellularLocation>
</comment>
<keyword evidence="5 9" id="KW-1133">Transmembrane helix</keyword>
<accession>A0A8X7VQA9</accession>
<comment type="similarity">
    <text evidence="2 8">Belongs to the EMP24/GP25L family.</text>
</comment>
<dbReference type="SMART" id="SM01190">
    <property type="entry name" value="EMP24_GP25L"/>
    <property type="match status" value="1"/>
</dbReference>
<reference evidence="12 13" key="1">
    <citation type="submission" date="2020-02" db="EMBL/GenBank/DDBJ databases">
        <authorList>
            <person name="Ma Q."/>
            <person name="Huang Y."/>
            <person name="Song X."/>
            <person name="Pei D."/>
        </authorList>
    </citation>
    <scope>NUCLEOTIDE SEQUENCE [LARGE SCALE GENOMIC DNA]</scope>
    <source>
        <strain evidence="12">Sxm20200214</strain>
        <tissue evidence="12">Leaf</tissue>
    </source>
</reference>
<feature type="transmembrane region" description="Helical" evidence="9">
    <location>
        <begin position="190"/>
        <end position="209"/>
    </location>
</feature>
<name>A0A8X7VQA9_BRACI</name>
<dbReference type="OrthoDB" id="759142at2759"/>
<evidence type="ECO:0000256" key="4">
    <source>
        <dbReference type="ARBA" id="ARBA00022729"/>
    </source>
</evidence>
<keyword evidence="13" id="KW-1185">Reference proteome</keyword>
<evidence type="ECO:0000313" key="12">
    <source>
        <dbReference type="EMBL" id="KAG2315486.1"/>
    </source>
</evidence>
<dbReference type="InterPro" id="IPR009038">
    <property type="entry name" value="GOLD_dom"/>
</dbReference>
<gene>
    <name evidence="12" type="ORF">Bca52824_018608</name>
</gene>
<dbReference type="Pfam" id="PF01105">
    <property type="entry name" value="EMP24_GP25L"/>
    <property type="match status" value="1"/>
</dbReference>
<evidence type="ECO:0000256" key="2">
    <source>
        <dbReference type="ARBA" id="ARBA00007104"/>
    </source>
</evidence>
<evidence type="ECO:0000256" key="3">
    <source>
        <dbReference type="ARBA" id="ARBA00022692"/>
    </source>
</evidence>
<proteinExistence type="inferred from homology"/>
<keyword evidence="4 10" id="KW-0732">Signal</keyword>
<comment type="caution">
    <text evidence="12">The sequence shown here is derived from an EMBL/GenBank/DDBJ whole genome shotgun (WGS) entry which is preliminary data.</text>
</comment>